<dbReference type="Proteomes" id="UP000282876">
    <property type="component" value="Unassembled WGS sequence"/>
</dbReference>
<proteinExistence type="predicted"/>
<keyword evidence="2" id="KW-1185">Reference proteome</keyword>
<accession>A0A437APF0</accession>
<sequence length="263" mass="30700">MEKESVLGTPLYKEILSKINKIFLKEDLIEVKYDSLELLKDLSTKTQLFASLSFSSEFKKFLLVSFEMFFDEPENLEICVDTLLMSDINELKRSEPGFIQVIERLQKIPKYAKLSIFKTKKTKKVSFLDSKNEIKFYTKSESSKSNISSYKTLDIGEYKLEENKEDWYTPKKLKNSFRKNIPEMKIQTKRESKVKKVSNLTKVYYPAESFGNLLDNVTVNIPVFDYSVKNIIPQNCNVNNLMKCKNSIPSIEDIFKDVDCLFK</sequence>
<evidence type="ECO:0000313" key="2">
    <source>
        <dbReference type="Proteomes" id="UP000282876"/>
    </source>
</evidence>
<organism evidence="1 2">
    <name type="scientific">Tubulinosema ratisbonensis</name>
    <dbReference type="NCBI Taxonomy" id="291195"/>
    <lineage>
        <taxon>Eukaryota</taxon>
        <taxon>Fungi</taxon>
        <taxon>Fungi incertae sedis</taxon>
        <taxon>Microsporidia</taxon>
        <taxon>Tubulinosematoidea</taxon>
        <taxon>Tubulinosematidae</taxon>
        <taxon>Tubulinosema</taxon>
    </lineage>
</organism>
<name>A0A437APF0_9MICR</name>
<dbReference type="AlphaFoldDB" id="A0A437APF0"/>
<comment type="caution">
    <text evidence="1">The sequence shown here is derived from an EMBL/GenBank/DDBJ whole genome shotgun (WGS) entry which is preliminary data.</text>
</comment>
<dbReference type="EMBL" id="RCSS01000094">
    <property type="protein sequence ID" value="RVD93050.1"/>
    <property type="molecule type" value="Genomic_DNA"/>
</dbReference>
<evidence type="ECO:0000313" key="1">
    <source>
        <dbReference type="EMBL" id="RVD93050.1"/>
    </source>
</evidence>
<dbReference type="OrthoDB" id="2188087at2759"/>
<dbReference type="VEuPathDB" id="MicrosporidiaDB:TUBRATIS_004270"/>
<protein>
    <submittedName>
        <fullName evidence="1">Uncharacterized protein</fullName>
    </submittedName>
</protein>
<reference evidence="1 2" key="1">
    <citation type="submission" date="2018-10" db="EMBL/GenBank/DDBJ databases">
        <title>Draft genome sequence of the microsporidian Tubulinosema ratisbonensis.</title>
        <authorList>
            <person name="Polonais V."/>
            <person name="Peyretaillade E."/>
            <person name="Niehus S."/>
            <person name="Wawrzyniak I."/>
            <person name="Franchet A."/>
            <person name="Gaspin C."/>
            <person name="Reichstadt M."/>
            <person name="Belser C."/>
            <person name="Labadie K."/>
            <person name="Delbac F."/>
            <person name="Ferrandon D."/>
        </authorList>
    </citation>
    <scope>NUCLEOTIDE SEQUENCE [LARGE SCALE GENOMIC DNA]</scope>
    <source>
        <strain evidence="1 2">Franzen</strain>
    </source>
</reference>
<gene>
    <name evidence="1" type="ORF">TUBRATIS_004270</name>
</gene>